<dbReference type="Proteomes" id="UP000095286">
    <property type="component" value="Unplaced"/>
</dbReference>
<accession>A0AC35U4N1</accession>
<evidence type="ECO:0000313" key="1">
    <source>
        <dbReference type="Proteomes" id="UP000095286"/>
    </source>
</evidence>
<evidence type="ECO:0000313" key="2">
    <source>
        <dbReference type="WBParaSite" id="RSKR_0000781000.1"/>
    </source>
</evidence>
<dbReference type="WBParaSite" id="RSKR_0000781000.1">
    <property type="protein sequence ID" value="RSKR_0000781000.1"/>
    <property type="gene ID" value="RSKR_0000781000"/>
</dbReference>
<reference evidence="2" key="1">
    <citation type="submission" date="2016-11" db="UniProtKB">
        <authorList>
            <consortium name="WormBaseParasite"/>
        </authorList>
    </citation>
    <scope>IDENTIFICATION</scope>
    <source>
        <strain evidence="2">KR3021</strain>
    </source>
</reference>
<name>A0AC35U4N1_9BILA</name>
<proteinExistence type="predicted"/>
<protein>
    <submittedName>
        <fullName evidence="2">Saposin B-type domain-containing protein</fullName>
    </submittedName>
</protein>
<sequence length="272" mass="30743">MIRSQCYAFIKDSLPQIYFSLSYDMSQNNICEILNICDTNQYFESTHESKDENNDGFENKFILSTNKQQSPQSVARPIPIFDPTTTTDGPILIQESTTYPPSVAIPNPSQNALKGTFIPSVRRKNTRPNASSDLNPNSINFMIQQKPSENNNLQENVSVFQKPKTVVYVPSDIKSSKKIPEFEDLTHPLAVDKKGTRMTCAFCQRMLNNARNYAMTSKAEISSFANNTCAKLTKSNLSEQCYKLTDRKISELANFVDEQVVEALWCAQMNNC</sequence>
<organism evidence="1 2">
    <name type="scientific">Rhabditophanes sp. KR3021</name>
    <dbReference type="NCBI Taxonomy" id="114890"/>
    <lineage>
        <taxon>Eukaryota</taxon>
        <taxon>Metazoa</taxon>
        <taxon>Ecdysozoa</taxon>
        <taxon>Nematoda</taxon>
        <taxon>Chromadorea</taxon>
        <taxon>Rhabditida</taxon>
        <taxon>Tylenchina</taxon>
        <taxon>Panagrolaimomorpha</taxon>
        <taxon>Strongyloidoidea</taxon>
        <taxon>Alloionematidae</taxon>
        <taxon>Rhabditophanes</taxon>
    </lineage>
</organism>